<proteinExistence type="inferred from homology"/>
<dbReference type="Pfam" id="PF00459">
    <property type="entry name" value="Inositol_P"/>
    <property type="match status" value="1"/>
</dbReference>
<dbReference type="PROSITE" id="PS00630">
    <property type="entry name" value="IMP_2"/>
    <property type="match status" value="1"/>
</dbReference>
<accession>A0A3L7J973</accession>
<dbReference type="AlphaFoldDB" id="A0A3L7J973"/>
<evidence type="ECO:0000256" key="3">
    <source>
        <dbReference type="ARBA" id="ARBA00022842"/>
    </source>
</evidence>
<dbReference type="GO" id="GO:0008934">
    <property type="term" value="F:inositol monophosphate 1-phosphatase activity"/>
    <property type="evidence" value="ECO:0007669"/>
    <property type="project" value="TreeGrafter"/>
</dbReference>
<dbReference type="GO" id="GO:0007165">
    <property type="term" value="P:signal transduction"/>
    <property type="evidence" value="ECO:0007669"/>
    <property type="project" value="TreeGrafter"/>
</dbReference>
<dbReference type="SUPFAM" id="SSF56655">
    <property type="entry name" value="Carbohydrate phosphatase"/>
    <property type="match status" value="1"/>
</dbReference>
<dbReference type="GO" id="GO:0046854">
    <property type="term" value="P:phosphatidylinositol phosphate biosynthetic process"/>
    <property type="evidence" value="ECO:0007669"/>
    <property type="project" value="InterPro"/>
</dbReference>
<dbReference type="GO" id="GO:0046872">
    <property type="term" value="F:metal ion binding"/>
    <property type="evidence" value="ECO:0007669"/>
    <property type="project" value="UniProtKB-KW"/>
</dbReference>
<feature type="binding site" evidence="4">
    <location>
        <position position="211"/>
    </location>
    <ligand>
        <name>Mg(2+)</name>
        <dbReference type="ChEBI" id="CHEBI:18420"/>
        <label>1</label>
        <note>catalytic</note>
    </ligand>
</feature>
<evidence type="ECO:0000256" key="4">
    <source>
        <dbReference type="PIRSR" id="PIRSR600760-2"/>
    </source>
</evidence>
<comment type="similarity">
    <text evidence="1">Belongs to the inositol monophosphatase superfamily.</text>
</comment>
<name>A0A3L7J973_9HYPH</name>
<dbReference type="Gene3D" id="3.40.190.80">
    <property type="match status" value="1"/>
</dbReference>
<feature type="binding site" evidence="4">
    <location>
        <position position="94"/>
    </location>
    <ligand>
        <name>Mg(2+)</name>
        <dbReference type="ChEBI" id="CHEBI:18420"/>
        <label>1</label>
        <note>catalytic</note>
    </ligand>
</feature>
<keyword evidence="6" id="KW-1185">Reference proteome</keyword>
<dbReference type="InterPro" id="IPR000760">
    <property type="entry name" value="Inositol_monophosphatase-like"/>
</dbReference>
<evidence type="ECO:0000256" key="2">
    <source>
        <dbReference type="ARBA" id="ARBA00022723"/>
    </source>
</evidence>
<keyword evidence="2 4" id="KW-0479">Metal-binding</keyword>
<keyword evidence="3 4" id="KW-0460">Magnesium</keyword>
<dbReference type="CDD" id="cd01638">
    <property type="entry name" value="CysQ"/>
    <property type="match status" value="1"/>
</dbReference>
<gene>
    <name evidence="5" type="ORF">D8780_02680</name>
</gene>
<feature type="binding site" evidence="4">
    <location>
        <position position="95"/>
    </location>
    <ligand>
        <name>Mg(2+)</name>
        <dbReference type="ChEBI" id="CHEBI:18420"/>
        <label>1</label>
        <note>catalytic</note>
    </ligand>
</feature>
<comment type="cofactor">
    <cofactor evidence="4">
        <name>Mg(2+)</name>
        <dbReference type="ChEBI" id="CHEBI:18420"/>
    </cofactor>
</comment>
<dbReference type="InterPro" id="IPR020550">
    <property type="entry name" value="Inositol_monophosphatase_CS"/>
</dbReference>
<evidence type="ECO:0000256" key="1">
    <source>
        <dbReference type="ARBA" id="ARBA00009759"/>
    </source>
</evidence>
<evidence type="ECO:0000313" key="6">
    <source>
        <dbReference type="Proteomes" id="UP000281094"/>
    </source>
</evidence>
<dbReference type="PANTHER" id="PTHR20854">
    <property type="entry name" value="INOSITOL MONOPHOSPHATASE"/>
    <property type="match status" value="1"/>
</dbReference>
<feature type="binding site" evidence="4">
    <location>
        <position position="92"/>
    </location>
    <ligand>
        <name>Mg(2+)</name>
        <dbReference type="ChEBI" id="CHEBI:18420"/>
        <label>1</label>
        <note>catalytic</note>
    </ligand>
</feature>
<dbReference type="EMBL" id="RCWN01000001">
    <property type="protein sequence ID" value="RLQ87278.1"/>
    <property type="molecule type" value="Genomic_DNA"/>
</dbReference>
<dbReference type="PRINTS" id="PR00377">
    <property type="entry name" value="IMPHPHTASES"/>
</dbReference>
<organism evidence="5 6">
    <name type="scientific">Notoacmeibacter ruber</name>
    <dbReference type="NCBI Taxonomy" id="2670375"/>
    <lineage>
        <taxon>Bacteria</taxon>
        <taxon>Pseudomonadati</taxon>
        <taxon>Pseudomonadota</taxon>
        <taxon>Alphaproteobacteria</taxon>
        <taxon>Hyphomicrobiales</taxon>
        <taxon>Notoacmeibacteraceae</taxon>
        <taxon>Notoacmeibacter</taxon>
    </lineage>
</organism>
<comment type="caution">
    <text evidence="5">The sequence shown here is derived from an EMBL/GenBank/DDBJ whole genome shotgun (WGS) entry which is preliminary data.</text>
</comment>
<dbReference type="PANTHER" id="PTHR20854:SF4">
    <property type="entry name" value="INOSITOL-1-MONOPHOSPHATASE-RELATED"/>
    <property type="match status" value="1"/>
</dbReference>
<dbReference type="GO" id="GO:0006020">
    <property type="term" value="P:inositol metabolic process"/>
    <property type="evidence" value="ECO:0007669"/>
    <property type="project" value="TreeGrafter"/>
</dbReference>
<feature type="binding site" evidence="4">
    <location>
        <position position="74"/>
    </location>
    <ligand>
        <name>Mg(2+)</name>
        <dbReference type="ChEBI" id="CHEBI:18420"/>
        <label>1</label>
        <note>catalytic</note>
    </ligand>
</feature>
<dbReference type="Gene3D" id="3.30.540.10">
    <property type="entry name" value="Fructose-1,6-Bisphosphatase, subunit A, domain 1"/>
    <property type="match status" value="1"/>
</dbReference>
<protein>
    <submittedName>
        <fullName evidence="5">3'(2'),5'-bisphosphate nucleotidase CysQ</fullName>
    </submittedName>
</protein>
<reference evidence="5 6" key="1">
    <citation type="submission" date="2018-10" db="EMBL/GenBank/DDBJ databases">
        <title>Notoacmeibacter sp. M2BS9Y-3-1, whole genome shotgun sequence.</title>
        <authorList>
            <person name="Tuo L."/>
        </authorList>
    </citation>
    <scope>NUCLEOTIDE SEQUENCE [LARGE SCALE GENOMIC DNA]</scope>
    <source>
        <strain evidence="5 6">M2BS9Y-3-1</strain>
    </source>
</reference>
<dbReference type="Proteomes" id="UP000281094">
    <property type="component" value="Unassembled WGS sequence"/>
</dbReference>
<evidence type="ECO:0000313" key="5">
    <source>
        <dbReference type="EMBL" id="RLQ87278.1"/>
    </source>
</evidence>
<sequence length="269" mass="29251">MPANEPLPSLKDDLRLIREAAATAGRIALKHFGRDPDVWHKENDSPVSEADFAVDEFLKTELLAARPDYGWLSEETEADPARFSRRRCFVVDPIDGTRAFLAGKKTWCVSIAIVEEGVPLVGVLDCPAIGEIFEATRGDGAYCNGSALKRQERQPPFSIAGPASMLREMPGSLLQTNRAQKHIPSLAYRIAMVADGRLDATFIKTNSHDWDIAAALLMLKETGGQVLTPDGSEATIGRSASSHGPLLACQNHLIEQLLPVLKAVANKRS</sequence>